<evidence type="ECO:0000313" key="8">
    <source>
        <dbReference type="Proteomes" id="UP001177003"/>
    </source>
</evidence>
<dbReference type="PANTHER" id="PTHR46323">
    <property type="entry name" value="BETA-GALACTOSIDASE"/>
    <property type="match status" value="1"/>
</dbReference>
<dbReference type="PANTHER" id="PTHR46323:SF2">
    <property type="entry name" value="BETA-GALACTOSIDASE"/>
    <property type="match status" value="1"/>
</dbReference>
<keyword evidence="4" id="KW-0326">Glycosidase</keyword>
<dbReference type="AlphaFoldDB" id="A0AA35ZYP7"/>
<reference evidence="7" key="1">
    <citation type="submission" date="2023-04" db="EMBL/GenBank/DDBJ databases">
        <authorList>
            <person name="Vijverberg K."/>
            <person name="Xiong W."/>
            <person name="Schranz E."/>
        </authorList>
    </citation>
    <scope>NUCLEOTIDE SEQUENCE</scope>
</reference>
<dbReference type="InterPro" id="IPR006103">
    <property type="entry name" value="Glyco_hydro_2_cat"/>
</dbReference>
<evidence type="ECO:0000256" key="3">
    <source>
        <dbReference type="ARBA" id="ARBA00022801"/>
    </source>
</evidence>
<evidence type="ECO:0000313" key="7">
    <source>
        <dbReference type="EMBL" id="CAI9301364.1"/>
    </source>
</evidence>
<dbReference type="GO" id="GO:0005990">
    <property type="term" value="P:lactose catabolic process"/>
    <property type="evidence" value="ECO:0007669"/>
    <property type="project" value="TreeGrafter"/>
</dbReference>
<dbReference type="InterPro" id="IPR036156">
    <property type="entry name" value="Beta-gal/glucu_dom_sf"/>
</dbReference>
<dbReference type="Proteomes" id="UP001177003">
    <property type="component" value="Chromosome 9"/>
</dbReference>
<comment type="catalytic activity">
    <reaction evidence="1">
        <text>Hydrolysis of terminal non-reducing beta-D-galactose residues in beta-D-galactosides.</text>
        <dbReference type="EC" id="3.2.1.23"/>
    </reaction>
</comment>
<dbReference type="SUPFAM" id="SSF51445">
    <property type="entry name" value="(Trans)glycosidases"/>
    <property type="match status" value="1"/>
</dbReference>
<evidence type="ECO:0000259" key="6">
    <source>
        <dbReference type="Pfam" id="PF02836"/>
    </source>
</evidence>
<dbReference type="Gene3D" id="2.60.40.10">
    <property type="entry name" value="Immunoglobulins"/>
    <property type="match status" value="1"/>
</dbReference>
<sequence>MKINDITDAKIEATLFDINTNEGSNLLSTNVASLELQQPPHFPLGFHGYRLEGKLKNPKLWSAEQPNLYTLVVTLKDASCNIIDCESCLSRQGGFVWDWVDHGLLKENANGSKYWAYGGDFGDTPNDLRRQKRDCRLILLHGQ</sequence>
<dbReference type="InterPro" id="IPR050347">
    <property type="entry name" value="Bact_Beta-galactosidase"/>
</dbReference>
<keyword evidence="8" id="KW-1185">Reference proteome</keyword>
<feature type="domain" description="Glycoside hydrolase family 2 catalytic" evidence="6">
    <location>
        <begin position="91"/>
        <end position="129"/>
    </location>
</feature>
<name>A0AA35ZYP7_LACSI</name>
<dbReference type="EMBL" id="OX465085">
    <property type="protein sequence ID" value="CAI9301364.1"/>
    <property type="molecule type" value="Genomic_DNA"/>
</dbReference>
<evidence type="ECO:0000256" key="4">
    <source>
        <dbReference type="ARBA" id="ARBA00023295"/>
    </source>
</evidence>
<dbReference type="EC" id="3.2.1.23" evidence="2"/>
<organism evidence="7 8">
    <name type="scientific">Lactuca saligna</name>
    <name type="common">Willowleaf lettuce</name>
    <dbReference type="NCBI Taxonomy" id="75948"/>
    <lineage>
        <taxon>Eukaryota</taxon>
        <taxon>Viridiplantae</taxon>
        <taxon>Streptophyta</taxon>
        <taxon>Embryophyta</taxon>
        <taxon>Tracheophyta</taxon>
        <taxon>Spermatophyta</taxon>
        <taxon>Magnoliopsida</taxon>
        <taxon>eudicotyledons</taxon>
        <taxon>Gunneridae</taxon>
        <taxon>Pentapetalae</taxon>
        <taxon>asterids</taxon>
        <taxon>campanulids</taxon>
        <taxon>Asterales</taxon>
        <taxon>Asteraceae</taxon>
        <taxon>Cichorioideae</taxon>
        <taxon>Cichorieae</taxon>
        <taxon>Lactucinae</taxon>
        <taxon>Lactuca</taxon>
    </lineage>
</organism>
<keyword evidence="3" id="KW-0378">Hydrolase</keyword>
<dbReference type="GO" id="GO:0009341">
    <property type="term" value="C:beta-galactosidase complex"/>
    <property type="evidence" value="ECO:0007669"/>
    <property type="project" value="TreeGrafter"/>
</dbReference>
<protein>
    <recommendedName>
        <fullName evidence="2">beta-galactosidase</fullName>
        <ecNumber evidence="2">3.2.1.23</ecNumber>
    </recommendedName>
</protein>
<dbReference type="InterPro" id="IPR017853">
    <property type="entry name" value="GH"/>
</dbReference>
<dbReference type="SUPFAM" id="SSF49303">
    <property type="entry name" value="beta-Galactosidase/glucuronidase domain"/>
    <property type="match status" value="1"/>
</dbReference>
<feature type="domain" description="Glycoside hydrolase family 2 immunoglobulin-like beta-sandwich" evidence="5">
    <location>
        <begin position="8"/>
        <end position="86"/>
    </location>
</feature>
<gene>
    <name evidence="7" type="ORF">LSALG_LOCUS39918</name>
</gene>
<evidence type="ECO:0000256" key="1">
    <source>
        <dbReference type="ARBA" id="ARBA00001412"/>
    </source>
</evidence>
<dbReference type="InterPro" id="IPR006102">
    <property type="entry name" value="Ig-like_GH2"/>
</dbReference>
<dbReference type="InterPro" id="IPR013783">
    <property type="entry name" value="Ig-like_fold"/>
</dbReference>
<proteinExistence type="predicted"/>
<dbReference type="GO" id="GO:0004565">
    <property type="term" value="F:beta-galactosidase activity"/>
    <property type="evidence" value="ECO:0007669"/>
    <property type="project" value="UniProtKB-EC"/>
</dbReference>
<evidence type="ECO:0000256" key="2">
    <source>
        <dbReference type="ARBA" id="ARBA00012756"/>
    </source>
</evidence>
<accession>A0AA35ZYP7</accession>
<evidence type="ECO:0000259" key="5">
    <source>
        <dbReference type="Pfam" id="PF00703"/>
    </source>
</evidence>
<dbReference type="Pfam" id="PF02836">
    <property type="entry name" value="Glyco_hydro_2_C"/>
    <property type="match status" value="1"/>
</dbReference>
<dbReference type="Pfam" id="PF00703">
    <property type="entry name" value="Glyco_hydro_2"/>
    <property type="match status" value="1"/>
</dbReference>